<protein>
    <recommendedName>
        <fullName evidence="4">Fungal lipase-type domain-containing protein</fullName>
    </recommendedName>
</protein>
<reference evidence="5" key="2">
    <citation type="submission" date="2023-06" db="EMBL/GenBank/DDBJ databases">
        <authorList>
            <consortium name="Lawrence Berkeley National Laboratory"/>
            <person name="Haridas S."/>
            <person name="Hensen N."/>
            <person name="Bonometti L."/>
            <person name="Westerberg I."/>
            <person name="Brannstrom I.O."/>
            <person name="Guillou S."/>
            <person name="Cros-Aarteil S."/>
            <person name="Calhoun S."/>
            <person name="Kuo A."/>
            <person name="Mondo S."/>
            <person name="Pangilinan J."/>
            <person name="Riley R."/>
            <person name="LaButti K."/>
            <person name="Andreopoulos B."/>
            <person name="Lipzen A."/>
            <person name="Chen C."/>
            <person name="Yanf M."/>
            <person name="Daum C."/>
            <person name="Ng V."/>
            <person name="Clum A."/>
            <person name="Steindorff A."/>
            <person name="Ohm R."/>
            <person name="Martin F."/>
            <person name="Silar P."/>
            <person name="Natvig D."/>
            <person name="Lalanne C."/>
            <person name="Gautier V."/>
            <person name="Ament-velasquez S.L."/>
            <person name="Kruys A."/>
            <person name="Hutchinson M.I."/>
            <person name="Powell A.J."/>
            <person name="Barry K."/>
            <person name="Miller A.N."/>
            <person name="Grigoriev I.V."/>
            <person name="Debuchy R."/>
            <person name="Gladieux P."/>
            <person name="Thoren M.H."/>
            <person name="Johannesson H."/>
        </authorList>
    </citation>
    <scope>NUCLEOTIDE SEQUENCE</scope>
    <source>
        <strain evidence="5">CBS 232.78</strain>
    </source>
</reference>
<comment type="similarity">
    <text evidence="1">Belongs to the AB hydrolase superfamily. Lipase family. Class 3 subfamily.</text>
</comment>
<comment type="catalytic activity">
    <reaction evidence="2">
        <text>a diacylglycerol + H2O = a monoacylglycerol + a fatty acid + H(+)</text>
        <dbReference type="Rhea" id="RHEA:32731"/>
        <dbReference type="ChEBI" id="CHEBI:15377"/>
        <dbReference type="ChEBI" id="CHEBI:15378"/>
        <dbReference type="ChEBI" id="CHEBI:17408"/>
        <dbReference type="ChEBI" id="CHEBI:18035"/>
        <dbReference type="ChEBI" id="CHEBI:28868"/>
    </reaction>
</comment>
<evidence type="ECO:0000313" key="5">
    <source>
        <dbReference type="EMBL" id="KAK3389151.1"/>
    </source>
</evidence>
<dbReference type="InterPro" id="IPR002921">
    <property type="entry name" value="Fungal_lipase-type"/>
</dbReference>
<dbReference type="Gene3D" id="3.40.50.1820">
    <property type="entry name" value="alpha/beta hydrolase"/>
    <property type="match status" value="1"/>
</dbReference>
<organism evidence="5 6">
    <name type="scientific">Podospora didyma</name>
    <dbReference type="NCBI Taxonomy" id="330526"/>
    <lineage>
        <taxon>Eukaryota</taxon>
        <taxon>Fungi</taxon>
        <taxon>Dikarya</taxon>
        <taxon>Ascomycota</taxon>
        <taxon>Pezizomycotina</taxon>
        <taxon>Sordariomycetes</taxon>
        <taxon>Sordariomycetidae</taxon>
        <taxon>Sordariales</taxon>
        <taxon>Podosporaceae</taxon>
        <taxon>Podospora</taxon>
    </lineage>
</organism>
<evidence type="ECO:0000259" key="4">
    <source>
        <dbReference type="Pfam" id="PF01764"/>
    </source>
</evidence>
<feature type="domain" description="Fungal lipase-type" evidence="4">
    <location>
        <begin position="200"/>
        <end position="351"/>
    </location>
</feature>
<keyword evidence="6" id="KW-1185">Reference proteome</keyword>
<evidence type="ECO:0000256" key="2">
    <source>
        <dbReference type="ARBA" id="ARBA00047591"/>
    </source>
</evidence>
<reference evidence="5" key="1">
    <citation type="journal article" date="2023" name="Mol. Phylogenet. Evol.">
        <title>Genome-scale phylogeny and comparative genomics of the fungal order Sordariales.</title>
        <authorList>
            <person name="Hensen N."/>
            <person name="Bonometti L."/>
            <person name="Westerberg I."/>
            <person name="Brannstrom I.O."/>
            <person name="Guillou S."/>
            <person name="Cros-Aarteil S."/>
            <person name="Calhoun S."/>
            <person name="Haridas S."/>
            <person name="Kuo A."/>
            <person name="Mondo S."/>
            <person name="Pangilinan J."/>
            <person name="Riley R."/>
            <person name="LaButti K."/>
            <person name="Andreopoulos B."/>
            <person name="Lipzen A."/>
            <person name="Chen C."/>
            <person name="Yan M."/>
            <person name="Daum C."/>
            <person name="Ng V."/>
            <person name="Clum A."/>
            <person name="Steindorff A."/>
            <person name="Ohm R.A."/>
            <person name="Martin F."/>
            <person name="Silar P."/>
            <person name="Natvig D.O."/>
            <person name="Lalanne C."/>
            <person name="Gautier V."/>
            <person name="Ament-Velasquez S.L."/>
            <person name="Kruys A."/>
            <person name="Hutchinson M.I."/>
            <person name="Powell A.J."/>
            <person name="Barry K."/>
            <person name="Miller A.N."/>
            <person name="Grigoriev I.V."/>
            <person name="Debuchy R."/>
            <person name="Gladieux P."/>
            <person name="Hiltunen Thoren M."/>
            <person name="Johannesson H."/>
        </authorList>
    </citation>
    <scope>NUCLEOTIDE SEQUENCE</scope>
    <source>
        <strain evidence="5">CBS 232.78</strain>
    </source>
</reference>
<evidence type="ECO:0000313" key="6">
    <source>
        <dbReference type="Proteomes" id="UP001285441"/>
    </source>
</evidence>
<dbReference type="GO" id="GO:0006629">
    <property type="term" value="P:lipid metabolic process"/>
    <property type="evidence" value="ECO:0007669"/>
    <property type="project" value="InterPro"/>
</dbReference>
<evidence type="ECO:0000256" key="3">
    <source>
        <dbReference type="ARBA" id="ARBA00048461"/>
    </source>
</evidence>
<dbReference type="SUPFAM" id="SSF53474">
    <property type="entry name" value="alpha/beta-Hydrolases"/>
    <property type="match status" value="1"/>
</dbReference>
<gene>
    <name evidence="5" type="ORF">B0H63DRAFT_94923</name>
</gene>
<evidence type="ECO:0000256" key="1">
    <source>
        <dbReference type="ARBA" id="ARBA00043996"/>
    </source>
</evidence>
<dbReference type="Proteomes" id="UP001285441">
    <property type="component" value="Unassembled WGS sequence"/>
</dbReference>
<dbReference type="Pfam" id="PF01764">
    <property type="entry name" value="Lipase_3"/>
    <property type="match status" value="1"/>
</dbReference>
<dbReference type="PANTHER" id="PTHR45856:SF21">
    <property type="entry name" value="FUNGAL LIPASE-LIKE DOMAIN-CONTAINING PROTEIN"/>
    <property type="match status" value="1"/>
</dbReference>
<accession>A0AAE0U364</accession>
<dbReference type="InterPro" id="IPR051218">
    <property type="entry name" value="Sec_MonoDiacylglyc_Lipase"/>
</dbReference>
<comment type="caution">
    <text evidence="5">The sequence shown here is derived from an EMBL/GenBank/DDBJ whole genome shotgun (WGS) entry which is preliminary data.</text>
</comment>
<dbReference type="CDD" id="cd00519">
    <property type="entry name" value="Lipase_3"/>
    <property type="match status" value="1"/>
</dbReference>
<name>A0AAE0U364_9PEZI</name>
<dbReference type="PANTHER" id="PTHR45856">
    <property type="entry name" value="ALPHA/BETA-HYDROLASES SUPERFAMILY PROTEIN"/>
    <property type="match status" value="1"/>
</dbReference>
<dbReference type="EMBL" id="JAULSW010000002">
    <property type="protein sequence ID" value="KAK3389151.1"/>
    <property type="molecule type" value="Genomic_DNA"/>
</dbReference>
<dbReference type="InterPro" id="IPR029058">
    <property type="entry name" value="AB_hydrolase_fold"/>
</dbReference>
<sequence length="531" mass="58312">MKLKLSKLFQRTSVQVTAQSSLTVSTAVPDSGFAFVQNSQGASAALNELSGALSIALQQINLDDTSTDDDGFVKTQLRRLETAAGRYDNSKSTSCRGLVEWNGSPAVAWLVSVAFSCAAAVYKTAPKSAIVHDSGSSPKRGLLALNNTSAHRNPQVDGTMFTEREYNRPSVGGTEKALGVWTATQSQSSPSFEELPFLIIALRGTARFVDSLVNLNGRPLPADEFLGTSQFPAIKNKTKAVLAHGGFLTSAMTLHASVKSHLSWAEKTWPGAHVVFCGHSAGGAVASILYVKCLLEAVKDYPSLKLSCITFGAPPTFSTNLTKTLRAEGSLAKIRGHMLAFVNEFDVVPRVDQSYVRSLIDLYRAFYNLGPLMVDAVERPENENDQSESSSDSNGQAYVLPPLEFQEEGFKEEILEEKNTKVVWKLPLPEYNNYGDVILLRKDRQPLVDANTTSVTGDRNRNTNYRTLRAYDVPLKEYQRLLFCGTQTHSRSYYADRVELLRQESMLRPWHPALALAPGTQRTHPLNALIE</sequence>
<proteinExistence type="inferred from homology"/>
<dbReference type="AlphaFoldDB" id="A0AAE0U364"/>
<comment type="catalytic activity">
    <reaction evidence="3">
        <text>a monoacylglycerol + H2O = glycerol + a fatty acid + H(+)</text>
        <dbReference type="Rhea" id="RHEA:15245"/>
        <dbReference type="ChEBI" id="CHEBI:15377"/>
        <dbReference type="ChEBI" id="CHEBI:15378"/>
        <dbReference type="ChEBI" id="CHEBI:17408"/>
        <dbReference type="ChEBI" id="CHEBI:17754"/>
        <dbReference type="ChEBI" id="CHEBI:28868"/>
    </reaction>
</comment>